<evidence type="ECO:0000256" key="4">
    <source>
        <dbReference type="NCBIfam" id="TIGR02404"/>
    </source>
</evidence>
<dbReference type="GO" id="GO:0003677">
    <property type="term" value="F:DNA binding"/>
    <property type="evidence" value="ECO:0007669"/>
    <property type="project" value="UniProtKB-UniRule"/>
</dbReference>
<dbReference type="SUPFAM" id="SSF46785">
    <property type="entry name" value="Winged helix' DNA-binding domain"/>
    <property type="match status" value="1"/>
</dbReference>
<keyword evidence="3" id="KW-0804">Transcription</keyword>
<keyword evidence="2" id="KW-0238">DNA-binding</keyword>
<dbReference type="Proteomes" id="UP000182152">
    <property type="component" value="Unassembled WGS sequence"/>
</dbReference>
<dbReference type="CDD" id="cd07377">
    <property type="entry name" value="WHTH_GntR"/>
    <property type="match status" value="1"/>
</dbReference>
<dbReference type="Pfam" id="PF00392">
    <property type="entry name" value="GntR"/>
    <property type="match status" value="1"/>
</dbReference>
<dbReference type="STRING" id="150033.RV14_GL001242"/>
<dbReference type="Gene3D" id="3.40.1410.10">
    <property type="entry name" value="Chorismate lyase-like"/>
    <property type="match status" value="1"/>
</dbReference>
<dbReference type="SUPFAM" id="SSF64288">
    <property type="entry name" value="Chorismate lyase-like"/>
    <property type="match status" value="1"/>
</dbReference>
<dbReference type="Gene3D" id="1.10.10.10">
    <property type="entry name" value="Winged helix-like DNA-binding domain superfamily/Winged helix DNA-binding domain"/>
    <property type="match status" value="1"/>
</dbReference>
<gene>
    <name evidence="6" type="ORF">RV14_GL001242</name>
</gene>
<dbReference type="SMART" id="SM00866">
    <property type="entry name" value="UTRA"/>
    <property type="match status" value="1"/>
</dbReference>
<dbReference type="InterPro" id="IPR011663">
    <property type="entry name" value="UTRA"/>
</dbReference>
<feature type="domain" description="HTH gntR-type" evidence="5">
    <location>
        <begin position="6"/>
        <end position="74"/>
    </location>
</feature>
<sequence length="242" mass="28398">MKEKRMNKFNEIFLDLEKKILDKQYPPHTLLPSENQLIQIYGVSRETIRKALNLLTTEGYIQKKQGKGSIVLERNRFDFPISGLTSYKELQDTQHIPSETIVHTLKQTEVNQSLSEITGWKKGSSIWYLVRQRKIDNEVVILDRDYLLQKVIPSLTKEQAAGSIYEYFENELGLTIAYAQKEITVEEATPEIEEAMDLHGDRYVVIVRGLVHLEDTKCFEYTESIHRLDKFRFVEFARRRKI</sequence>
<dbReference type="InterPro" id="IPR028978">
    <property type="entry name" value="Chorismate_lyase_/UTRA_dom_sf"/>
</dbReference>
<evidence type="ECO:0000313" key="7">
    <source>
        <dbReference type="Proteomes" id="UP000182152"/>
    </source>
</evidence>
<dbReference type="PANTHER" id="PTHR44846:SF12">
    <property type="entry name" value="HTH-TYPE TRANSCRIPTIONAL REGULATOR TRER"/>
    <property type="match status" value="1"/>
</dbReference>
<organism evidence="6 7">
    <name type="scientific">Enterococcus ratti</name>
    <dbReference type="NCBI Taxonomy" id="150033"/>
    <lineage>
        <taxon>Bacteria</taxon>
        <taxon>Bacillati</taxon>
        <taxon>Bacillota</taxon>
        <taxon>Bacilli</taxon>
        <taxon>Lactobacillales</taxon>
        <taxon>Enterococcaceae</taxon>
        <taxon>Enterococcus</taxon>
    </lineage>
</organism>
<proteinExistence type="predicted"/>
<dbReference type="NCBIfam" id="TIGR02404">
    <property type="entry name" value="trehalos_R_Bsub"/>
    <property type="match status" value="1"/>
</dbReference>
<dbReference type="InterPro" id="IPR012770">
    <property type="entry name" value="TreR"/>
</dbReference>
<evidence type="ECO:0000313" key="6">
    <source>
        <dbReference type="EMBL" id="OJG78093.1"/>
    </source>
</evidence>
<dbReference type="Pfam" id="PF07702">
    <property type="entry name" value="UTRA"/>
    <property type="match status" value="1"/>
</dbReference>
<dbReference type="AlphaFoldDB" id="A0A1L8WAN2"/>
<accession>A0A1L8WAN2</accession>
<keyword evidence="7" id="KW-1185">Reference proteome</keyword>
<evidence type="ECO:0000256" key="2">
    <source>
        <dbReference type="ARBA" id="ARBA00023125"/>
    </source>
</evidence>
<dbReference type="PANTHER" id="PTHR44846">
    <property type="entry name" value="MANNOSYL-D-GLYCERATE TRANSPORT/METABOLISM SYSTEM REPRESSOR MNGR-RELATED"/>
    <property type="match status" value="1"/>
</dbReference>
<reference evidence="6 7" key="1">
    <citation type="submission" date="2014-12" db="EMBL/GenBank/DDBJ databases">
        <title>Draft genome sequences of 29 type strains of Enterococci.</title>
        <authorList>
            <person name="Zhong Z."/>
            <person name="Sun Z."/>
            <person name="Liu W."/>
            <person name="Zhang W."/>
            <person name="Zhang H."/>
        </authorList>
    </citation>
    <scope>NUCLEOTIDE SEQUENCE [LARGE SCALE GENOMIC DNA]</scope>
    <source>
        <strain evidence="6 7">DSM 15687</strain>
    </source>
</reference>
<dbReference type="InterPro" id="IPR036390">
    <property type="entry name" value="WH_DNA-bd_sf"/>
</dbReference>
<keyword evidence="1" id="KW-0805">Transcription regulation</keyword>
<dbReference type="PRINTS" id="PR00035">
    <property type="entry name" value="HTHGNTR"/>
</dbReference>
<dbReference type="InterPro" id="IPR050679">
    <property type="entry name" value="Bact_HTH_transcr_reg"/>
</dbReference>
<dbReference type="PROSITE" id="PS50949">
    <property type="entry name" value="HTH_GNTR"/>
    <property type="match status" value="1"/>
</dbReference>
<evidence type="ECO:0000256" key="1">
    <source>
        <dbReference type="ARBA" id="ARBA00023015"/>
    </source>
</evidence>
<dbReference type="SMART" id="SM00345">
    <property type="entry name" value="HTH_GNTR"/>
    <property type="match status" value="1"/>
</dbReference>
<dbReference type="GO" id="GO:0003700">
    <property type="term" value="F:DNA-binding transcription factor activity"/>
    <property type="evidence" value="ECO:0007669"/>
    <property type="project" value="UniProtKB-UniRule"/>
</dbReference>
<name>A0A1L8WAN2_9ENTE</name>
<dbReference type="InterPro" id="IPR036388">
    <property type="entry name" value="WH-like_DNA-bd_sf"/>
</dbReference>
<evidence type="ECO:0000259" key="5">
    <source>
        <dbReference type="PROSITE" id="PS50949"/>
    </source>
</evidence>
<evidence type="ECO:0000256" key="3">
    <source>
        <dbReference type="ARBA" id="ARBA00023163"/>
    </source>
</evidence>
<dbReference type="EMBL" id="JXLB01000027">
    <property type="protein sequence ID" value="OJG78093.1"/>
    <property type="molecule type" value="Genomic_DNA"/>
</dbReference>
<dbReference type="GO" id="GO:0045892">
    <property type="term" value="P:negative regulation of DNA-templated transcription"/>
    <property type="evidence" value="ECO:0007669"/>
    <property type="project" value="TreeGrafter"/>
</dbReference>
<comment type="caution">
    <text evidence="6">The sequence shown here is derived from an EMBL/GenBank/DDBJ whole genome shotgun (WGS) entry which is preliminary data.</text>
</comment>
<dbReference type="InterPro" id="IPR000524">
    <property type="entry name" value="Tscrpt_reg_HTH_GntR"/>
</dbReference>
<protein>
    <recommendedName>
        <fullName evidence="4">Trehalose operon repressor</fullName>
    </recommendedName>
</protein>